<feature type="transmembrane region" description="Helical" evidence="7">
    <location>
        <begin position="244"/>
        <end position="268"/>
    </location>
</feature>
<dbReference type="RefSeq" id="WP_063923888.1">
    <property type="nucleotide sequence ID" value="NZ_JAQCZP010000010.1"/>
</dbReference>
<evidence type="ECO:0000256" key="7">
    <source>
        <dbReference type="SAM" id="Phobius"/>
    </source>
</evidence>
<evidence type="ECO:0000256" key="6">
    <source>
        <dbReference type="ARBA" id="ARBA00023136"/>
    </source>
</evidence>
<proteinExistence type="predicted"/>
<organism evidence="9 10">
    <name type="scientific">Eisenbergiella tayi</name>
    <dbReference type="NCBI Taxonomy" id="1432052"/>
    <lineage>
        <taxon>Bacteria</taxon>
        <taxon>Bacillati</taxon>
        <taxon>Bacillota</taxon>
        <taxon>Clostridia</taxon>
        <taxon>Lachnospirales</taxon>
        <taxon>Lachnospiraceae</taxon>
        <taxon>Eisenbergiella</taxon>
    </lineage>
</organism>
<dbReference type="SUPFAM" id="SSF53448">
    <property type="entry name" value="Nucleotide-diphospho-sugar transferases"/>
    <property type="match status" value="1"/>
</dbReference>
<dbReference type="InterPro" id="IPR001173">
    <property type="entry name" value="Glyco_trans_2-like"/>
</dbReference>
<comment type="caution">
    <text evidence="9">The sequence shown here is derived from an EMBL/GenBank/DDBJ whole genome shotgun (WGS) entry which is preliminary data.</text>
</comment>
<feature type="transmembrane region" description="Helical" evidence="7">
    <location>
        <begin position="280"/>
        <end position="301"/>
    </location>
</feature>
<evidence type="ECO:0000313" key="9">
    <source>
        <dbReference type="EMBL" id="ODR57548.1"/>
    </source>
</evidence>
<dbReference type="Proteomes" id="UP000094869">
    <property type="component" value="Unassembled WGS sequence"/>
</dbReference>
<evidence type="ECO:0000259" key="8">
    <source>
        <dbReference type="Pfam" id="PF00535"/>
    </source>
</evidence>
<dbReference type="InterPro" id="IPR050256">
    <property type="entry name" value="Glycosyltransferase_2"/>
</dbReference>
<evidence type="ECO:0000256" key="5">
    <source>
        <dbReference type="ARBA" id="ARBA00022989"/>
    </source>
</evidence>
<dbReference type="PANTHER" id="PTHR48090:SF1">
    <property type="entry name" value="PROPHAGE BACTOPRENOL GLUCOSYL TRANSFERASE HOMOLOG"/>
    <property type="match status" value="1"/>
</dbReference>
<evidence type="ECO:0000256" key="4">
    <source>
        <dbReference type="ARBA" id="ARBA00022692"/>
    </source>
</evidence>
<evidence type="ECO:0000256" key="3">
    <source>
        <dbReference type="ARBA" id="ARBA00022679"/>
    </source>
</evidence>
<sequence length="341" mass="38092">MKMENKRAGGILYLVVPCYNEEEVLVHAAEVMRDKLGRMASQGIISPKSKIVFVNDGSSDNTWKIISDLCGCDDVYSGLCFSRNYGHQSAILAGMMAAKEHADMVVTIDADLQQDIEALDKFVGCYQEGCEIVYGVRNDRDTDGFLKKLSANMFYNFMHLLGCNVMSNHADYRLLSKRALDALAEYREVNLFLRGLIPTMGFQSDIVYFDVKKREAGRSKYTLRKMVALATNGVTSMSTRPIQFITILGFLVSLFSFVMIIYCIIDWFSGRNVPGYTTSLVVSLLMGGLTIFSLGIVGEYIGKIYLETKARPRYIIESVIWKESKDTAQKGNGEANAECAD</sequence>
<feature type="domain" description="Glycosyltransferase 2-like" evidence="8">
    <location>
        <begin position="14"/>
        <end position="182"/>
    </location>
</feature>
<dbReference type="EMBL" id="MEHD01000021">
    <property type="protein sequence ID" value="ODR57548.1"/>
    <property type="molecule type" value="Genomic_DNA"/>
</dbReference>
<name>A0ABX3AHP6_9FIRM</name>
<evidence type="ECO:0000256" key="2">
    <source>
        <dbReference type="ARBA" id="ARBA00022676"/>
    </source>
</evidence>
<keyword evidence="4 7" id="KW-0812">Transmembrane</keyword>
<keyword evidence="3" id="KW-0808">Transferase</keyword>
<keyword evidence="2" id="KW-0328">Glycosyltransferase</keyword>
<accession>A0ABX3AHP6</accession>
<keyword evidence="10" id="KW-1185">Reference proteome</keyword>
<evidence type="ECO:0000256" key="1">
    <source>
        <dbReference type="ARBA" id="ARBA00004141"/>
    </source>
</evidence>
<dbReference type="InterPro" id="IPR029044">
    <property type="entry name" value="Nucleotide-diphossugar_trans"/>
</dbReference>
<dbReference type="Gene3D" id="3.90.550.10">
    <property type="entry name" value="Spore Coat Polysaccharide Biosynthesis Protein SpsA, Chain A"/>
    <property type="match status" value="1"/>
</dbReference>
<gene>
    <name evidence="9" type="ORF">BEI63_10575</name>
</gene>
<dbReference type="CDD" id="cd04187">
    <property type="entry name" value="DPM1_like_bac"/>
    <property type="match status" value="1"/>
</dbReference>
<comment type="subcellular location">
    <subcellularLocation>
        <location evidence="1">Membrane</location>
        <topology evidence="1">Multi-pass membrane protein</topology>
    </subcellularLocation>
</comment>
<keyword evidence="5 7" id="KW-1133">Transmembrane helix</keyword>
<reference evidence="9 10" key="1">
    <citation type="submission" date="2016-08" db="EMBL/GenBank/DDBJ databases">
        <title>Characterization of Isolates of Eisenbergiella tayi Derived from Blood Cultures, Using Whole Genome Sequencing.</title>
        <authorList>
            <person name="Bernier A.-M."/>
            <person name="Burdz T."/>
            <person name="Wiebe D."/>
            <person name="Bernard K."/>
        </authorList>
    </citation>
    <scope>NUCLEOTIDE SEQUENCE [LARGE SCALE GENOMIC DNA]</scope>
    <source>
        <strain evidence="9 10">NML120146</strain>
    </source>
</reference>
<dbReference type="Pfam" id="PF00535">
    <property type="entry name" value="Glycos_transf_2"/>
    <property type="match status" value="1"/>
</dbReference>
<dbReference type="PANTHER" id="PTHR48090">
    <property type="entry name" value="UNDECAPRENYL-PHOSPHATE 4-DEOXY-4-FORMAMIDO-L-ARABINOSE TRANSFERASE-RELATED"/>
    <property type="match status" value="1"/>
</dbReference>
<keyword evidence="6 7" id="KW-0472">Membrane</keyword>
<protein>
    <submittedName>
        <fullName evidence="9">Glycosyltransferase</fullName>
    </submittedName>
</protein>
<evidence type="ECO:0000313" key="10">
    <source>
        <dbReference type="Proteomes" id="UP000094869"/>
    </source>
</evidence>